<evidence type="ECO:0000256" key="5">
    <source>
        <dbReference type="ARBA" id="ARBA00023242"/>
    </source>
</evidence>
<feature type="compositionally biased region" description="Basic and acidic residues" evidence="6">
    <location>
        <begin position="975"/>
        <end position="1003"/>
    </location>
</feature>
<feature type="region of interest" description="Disordered" evidence="6">
    <location>
        <begin position="537"/>
        <end position="581"/>
    </location>
</feature>
<dbReference type="Gene3D" id="3.30.40.10">
    <property type="entry name" value="Zinc/RING finger domain, C3HC4 (zinc finger)"/>
    <property type="match status" value="2"/>
</dbReference>
<feature type="compositionally biased region" description="Basic and acidic residues" evidence="6">
    <location>
        <begin position="1015"/>
        <end position="1035"/>
    </location>
</feature>
<feature type="region of interest" description="Disordered" evidence="6">
    <location>
        <begin position="889"/>
        <end position="928"/>
    </location>
</feature>
<dbReference type="InterPro" id="IPR058939">
    <property type="entry name" value="Mtase_EDM2"/>
</dbReference>
<name>W9RBQ3_9ROSA</name>
<evidence type="ECO:0000256" key="1">
    <source>
        <dbReference type="ARBA" id="ARBA00004123"/>
    </source>
</evidence>
<dbReference type="EMBL" id="KE344832">
    <property type="protein sequence ID" value="EXB81088.1"/>
    <property type="molecule type" value="Genomic_DNA"/>
</dbReference>
<comment type="subcellular location">
    <subcellularLocation>
        <location evidence="1">Nucleus</location>
    </subcellularLocation>
</comment>
<dbReference type="CDD" id="cd15565">
    <property type="entry name" value="PHD2_NSD"/>
    <property type="match status" value="1"/>
</dbReference>
<dbReference type="SMART" id="SM00249">
    <property type="entry name" value="PHD"/>
    <property type="match status" value="3"/>
</dbReference>
<feature type="domain" description="Zinc finger PHD-type" evidence="7">
    <location>
        <begin position="304"/>
        <end position="370"/>
    </location>
</feature>
<evidence type="ECO:0000256" key="4">
    <source>
        <dbReference type="ARBA" id="ARBA00022833"/>
    </source>
</evidence>
<dbReference type="GO" id="GO:0008270">
    <property type="term" value="F:zinc ion binding"/>
    <property type="evidence" value="ECO:0007669"/>
    <property type="project" value="UniProtKB-KW"/>
</dbReference>
<dbReference type="PANTHER" id="PTHR46235">
    <property type="entry name" value="PHD FINGER-CONTAINING PROTEIN DDB_G0268158"/>
    <property type="match status" value="1"/>
</dbReference>
<feature type="compositionally biased region" description="Polar residues" evidence="6">
    <location>
        <begin position="1119"/>
        <end position="1141"/>
    </location>
</feature>
<organism evidence="8 9">
    <name type="scientific">Morus notabilis</name>
    <dbReference type="NCBI Taxonomy" id="981085"/>
    <lineage>
        <taxon>Eukaryota</taxon>
        <taxon>Viridiplantae</taxon>
        <taxon>Streptophyta</taxon>
        <taxon>Embryophyta</taxon>
        <taxon>Tracheophyta</taxon>
        <taxon>Spermatophyta</taxon>
        <taxon>Magnoliopsida</taxon>
        <taxon>eudicotyledons</taxon>
        <taxon>Gunneridae</taxon>
        <taxon>Pentapetalae</taxon>
        <taxon>rosids</taxon>
        <taxon>fabids</taxon>
        <taxon>Rosales</taxon>
        <taxon>Moraceae</taxon>
        <taxon>Moreae</taxon>
        <taxon>Morus</taxon>
    </lineage>
</organism>
<dbReference type="InterPro" id="IPR001965">
    <property type="entry name" value="Znf_PHD"/>
</dbReference>
<keyword evidence="5" id="KW-0539">Nucleus</keyword>
<reference evidence="9" key="1">
    <citation type="submission" date="2013-01" db="EMBL/GenBank/DDBJ databases">
        <title>Draft Genome Sequence of a Mulberry Tree, Morus notabilis C.K. Schneid.</title>
        <authorList>
            <person name="He N."/>
            <person name="Zhao S."/>
        </authorList>
    </citation>
    <scope>NUCLEOTIDE SEQUENCE</scope>
</reference>
<evidence type="ECO:0000259" key="7">
    <source>
        <dbReference type="SMART" id="SM00249"/>
    </source>
</evidence>
<feature type="compositionally biased region" description="Polar residues" evidence="6">
    <location>
        <begin position="949"/>
        <end position="967"/>
    </location>
</feature>
<feature type="region of interest" description="Disordered" evidence="6">
    <location>
        <begin position="940"/>
        <end position="1055"/>
    </location>
</feature>
<keyword evidence="3" id="KW-0863">Zinc-finger</keyword>
<dbReference type="GO" id="GO:0005634">
    <property type="term" value="C:nucleus"/>
    <property type="evidence" value="ECO:0007669"/>
    <property type="project" value="UniProtKB-SubCell"/>
</dbReference>
<gene>
    <name evidence="8" type="ORF">L484_014020</name>
</gene>
<sequence>MESSDDEAKARPLSVSNYHFEDGNDEPVSFSVLPIQWSESERIGDENVQIFLYGNADNGLQKIYKHVIAWKFDLSNAKPEISVLSKENCWIKLLKPRKSFEGIVRSILMTVHCLHFVMRHPEISGKSLWSHMLKLFSLHEVKAFESELVDHSCLITEAFTRNEALAKSKFLFHFLNKNPKKRKLRDEYLVQFFNKNPKKWKLRDEDFESKAASGFVVDMVDDIVDVAEEDKSSESHDIYDDLCAFCDEGGDLLCCEGRCLRSFHATKKTAMDAKSHCDSLGLTKDEVDAIPNFLCKNCEYKQHQCFICGELGSSDTSSGAQVFCCASITCGQFYHPHCLSSLLHQDNNDSAEEIEKKIAEGRSFTCPIHKCYICKQGENKRDPDLQFAVCRRCPKSYHRKCLPRKIAFEGNKKEGIVQRAWKDLLPNRILIYCLEHKMDERIETPARGHIIFPDVEEKKSATKKSKSSVEHTSSKPPGDSRKTESNTRIPTSVECNHGTAACETLKRKENTSANLGGNKDNGKLRSATNVPMKVHVNYASKKKSKSPTVKENKSLQKRRKQETNKSAEDKPVTKKLCRSTSQLDSDTDRRLLDLVDDVESSINLEDIRKKFKVPSTHTSLKDVVNETITMEKVQSSVEAVRPASQIPEEVGNIEDAKAVCEPEILGQIFNWKIVNKLHDYVEGGDMIVDICYGDNDFNLLMKKKLEERGKKCFYKNYDLLQAKIDDRSEKRDWMTVQQEELLTGSKLIMGLNLPFGVKAAVANEIIDKALEFKPKLILLMLPRDEAQRLDEKTPPYDLIWEDHRILSGESFYLLGSVDSNEKQIEKANVKPPVLYLWSHPDCYAEHDFIAQKYGHFSMQQDPMEKSHAENLIVNYPTHGRVNNDIKYKQANEHGRHESRRSLDYTKKDSKEKRGEWQNDKRMHGRARVETATECKLEMHPSHVERGGNFHQNFQDRLSPSPMEQQWNDTKKHGRSKVESATEHKSQRSRSHAELGGHSHEHYRNCMSASPTEQRQQNDTKRHGRTKNETASERKSGMSPPHTELGGRSHHTFRNYVPASPTESVTTFLEKRARTSDDKFGRHYMNSAEHGTDHYSARNRFGNRDYINGNKQKHKEESNIRSQDLHSSGSNYVAGQKSGHSQMGSLTLNSHSCRNPTPSVAEPSYPIEASTMQHSPRDDFEYTRSRLYARSSGMDFALGPNLEYSSTHSAGWLEPDE</sequence>
<dbReference type="eggNOG" id="ENOG502QPIX">
    <property type="taxonomic scope" value="Eukaryota"/>
</dbReference>
<dbReference type="PANTHER" id="PTHR46235:SF3">
    <property type="entry name" value="PHD FINGER-CONTAINING PROTEIN DDB_G0268158"/>
    <property type="match status" value="1"/>
</dbReference>
<dbReference type="OrthoDB" id="21264at2759"/>
<feature type="region of interest" description="Disordered" evidence="6">
    <location>
        <begin position="1106"/>
        <end position="1141"/>
    </location>
</feature>
<proteinExistence type="predicted"/>
<dbReference type="KEGG" id="mnt:21397173"/>
<dbReference type="InterPro" id="IPR055198">
    <property type="entry name" value="NSD_PHD"/>
</dbReference>
<dbReference type="STRING" id="981085.W9RBQ3"/>
<evidence type="ECO:0000313" key="8">
    <source>
        <dbReference type="EMBL" id="EXB81088.1"/>
    </source>
</evidence>
<keyword evidence="4" id="KW-0862">Zinc</keyword>
<feature type="domain" description="Zinc finger PHD-type" evidence="7">
    <location>
        <begin position="242"/>
        <end position="299"/>
    </location>
</feature>
<evidence type="ECO:0000256" key="6">
    <source>
        <dbReference type="SAM" id="MobiDB-lite"/>
    </source>
</evidence>
<dbReference type="Proteomes" id="UP000030645">
    <property type="component" value="Unassembled WGS sequence"/>
</dbReference>
<evidence type="ECO:0000313" key="9">
    <source>
        <dbReference type="Proteomes" id="UP000030645"/>
    </source>
</evidence>
<dbReference type="InterPro" id="IPR013083">
    <property type="entry name" value="Znf_RING/FYVE/PHD"/>
</dbReference>
<feature type="compositionally biased region" description="Basic and acidic residues" evidence="6">
    <location>
        <begin position="467"/>
        <end position="485"/>
    </location>
</feature>
<keyword evidence="2" id="KW-0479">Metal-binding</keyword>
<feature type="compositionally biased region" description="Basic and acidic residues" evidence="6">
    <location>
        <begin position="561"/>
        <end position="572"/>
    </location>
</feature>
<protein>
    <submittedName>
        <fullName evidence="8">PHD finger-containing protein</fullName>
    </submittedName>
</protein>
<feature type="region of interest" description="Disordered" evidence="6">
    <location>
        <begin position="511"/>
        <end position="530"/>
    </location>
</feature>
<feature type="region of interest" description="Disordered" evidence="6">
    <location>
        <begin position="1153"/>
        <end position="1177"/>
    </location>
</feature>
<feature type="domain" description="Zinc finger PHD-type" evidence="7">
    <location>
        <begin position="371"/>
        <end position="437"/>
    </location>
</feature>
<dbReference type="Pfam" id="PF12047">
    <property type="entry name" value="DNMT1-RFD"/>
    <property type="match status" value="1"/>
</dbReference>
<evidence type="ECO:0000256" key="2">
    <source>
        <dbReference type="ARBA" id="ARBA00022723"/>
    </source>
</evidence>
<dbReference type="Pfam" id="PF26055">
    <property type="entry name" value="Mtase_EDM2"/>
    <property type="match status" value="1"/>
</dbReference>
<accession>W9RBQ3</accession>
<evidence type="ECO:0000256" key="3">
    <source>
        <dbReference type="ARBA" id="ARBA00022771"/>
    </source>
</evidence>
<dbReference type="AlphaFoldDB" id="W9RBQ3"/>
<dbReference type="Pfam" id="PF22908">
    <property type="entry name" value="PHD_NSD"/>
    <property type="match status" value="1"/>
</dbReference>
<feature type="region of interest" description="Disordered" evidence="6">
    <location>
        <begin position="453"/>
        <end position="492"/>
    </location>
</feature>
<dbReference type="InterPro" id="IPR022702">
    <property type="entry name" value="Cytosine_MeTrfase1_RFD"/>
</dbReference>
<keyword evidence="9" id="KW-1185">Reference proteome</keyword>